<keyword evidence="7" id="KW-0067">ATP-binding</keyword>
<accession>A0A3M0FY50</accession>
<evidence type="ECO:0000313" key="13">
    <source>
        <dbReference type="EMBL" id="RMB57445.1"/>
    </source>
</evidence>
<dbReference type="GO" id="GO:0042802">
    <property type="term" value="F:identical protein binding"/>
    <property type="evidence" value="ECO:0007669"/>
    <property type="project" value="UniProtKB-ARBA"/>
</dbReference>
<dbReference type="Gene3D" id="3.40.50.300">
    <property type="entry name" value="P-loop containing nucleotide triphosphate hydrolases"/>
    <property type="match status" value="1"/>
</dbReference>
<evidence type="ECO:0000256" key="5">
    <source>
        <dbReference type="ARBA" id="ARBA00022741"/>
    </source>
</evidence>
<evidence type="ECO:0000256" key="7">
    <source>
        <dbReference type="ARBA" id="ARBA00022840"/>
    </source>
</evidence>
<dbReference type="FunFam" id="3.40.50.300:FF:000527">
    <property type="entry name" value="Tyrosine-protein kinase etk"/>
    <property type="match status" value="1"/>
</dbReference>
<keyword evidence="14" id="KW-1185">Reference proteome</keyword>
<comment type="catalytic activity">
    <reaction evidence="9">
        <text>L-tyrosyl-[protein] + ATP = O-phospho-L-tyrosyl-[protein] + ADP + H(+)</text>
        <dbReference type="Rhea" id="RHEA:10596"/>
        <dbReference type="Rhea" id="RHEA-COMP:10136"/>
        <dbReference type="Rhea" id="RHEA-COMP:20101"/>
        <dbReference type="ChEBI" id="CHEBI:15378"/>
        <dbReference type="ChEBI" id="CHEBI:30616"/>
        <dbReference type="ChEBI" id="CHEBI:46858"/>
        <dbReference type="ChEBI" id="CHEBI:61978"/>
        <dbReference type="ChEBI" id="CHEBI:456216"/>
        <dbReference type="EC" id="2.7.10.2"/>
    </reaction>
</comment>
<organism evidence="13 14">
    <name type="scientific">Dokdonia sinensis</name>
    <dbReference type="NCBI Taxonomy" id="2479847"/>
    <lineage>
        <taxon>Bacteria</taxon>
        <taxon>Pseudomonadati</taxon>
        <taxon>Bacteroidota</taxon>
        <taxon>Flavobacteriia</taxon>
        <taxon>Flavobacteriales</taxon>
        <taxon>Flavobacteriaceae</taxon>
        <taxon>Dokdonia</taxon>
    </lineage>
</organism>
<dbReference type="GO" id="GO:0005886">
    <property type="term" value="C:plasma membrane"/>
    <property type="evidence" value="ECO:0007669"/>
    <property type="project" value="TreeGrafter"/>
</dbReference>
<dbReference type="OrthoDB" id="9794577at2"/>
<feature type="transmembrane region" description="Helical" evidence="11">
    <location>
        <begin position="514"/>
        <end position="534"/>
    </location>
</feature>
<dbReference type="RefSeq" id="WP_121917923.1">
    <property type="nucleotide sequence ID" value="NZ_REFV01000011.1"/>
</dbReference>
<dbReference type="GO" id="GO:0004715">
    <property type="term" value="F:non-membrane spanning protein tyrosine kinase activity"/>
    <property type="evidence" value="ECO:0007669"/>
    <property type="project" value="UniProtKB-EC"/>
</dbReference>
<evidence type="ECO:0000256" key="1">
    <source>
        <dbReference type="ARBA" id="ARBA00007316"/>
    </source>
</evidence>
<dbReference type="Proteomes" id="UP000281985">
    <property type="component" value="Unassembled WGS sequence"/>
</dbReference>
<dbReference type="SUPFAM" id="SSF52540">
    <property type="entry name" value="P-loop containing nucleoside triphosphate hydrolases"/>
    <property type="match status" value="1"/>
</dbReference>
<keyword evidence="11" id="KW-1133">Transmembrane helix</keyword>
<dbReference type="EMBL" id="REFV01000011">
    <property type="protein sequence ID" value="RMB57445.1"/>
    <property type="molecule type" value="Genomic_DNA"/>
</dbReference>
<keyword evidence="10" id="KW-0175">Coiled coil</keyword>
<comment type="similarity">
    <text evidence="2">Belongs to the etk/wzc family.</text>
</comment>
<evidence type="ECO:0000259" key="12">
    <source>
        <dbReference type="Pfam" id="PF13614"/>
    </source>
</evidence>
<name>A0A3M0FY50_9FLAO</name>
<sequence length="817" mass="91762">MEEEFDGQASGGFFDFKGFLFRLLSFWWLFIISLGIAFAIARYVNVRKVPIFRETSMISIKDDQNPLFTGNTSLVFNWGGTTDKVQTSIILLKSRTHTERVVQYLQYYINYQKQGKYAIEDVYGYTPFVLKLNDSFPQLYGKRMTFIDQGNGAFKVKIPFNGGNASLYNYKTLRPSTVPAPASDYEAVFELGDTINTSFLKGTLMPTEVYPKEGQEYYVSLGNFNGITGRYRGIGVEQTPRGSSILELSLVGTNKKRLIDYLNASIEVRTQEQLRQKNLFATKTIAYIDSSLRDSNIDLDKALADLNAFQSKNNAITLSGGAEQISEELQKYDTQKDQLSNQLIYNKQLEDYLRTRTDYSNVPAPSVSLINEGSISAGVSNIVQLALQRSNLAYTAKEGNPAFRDLDRRIDAEKEVLFENINSSKAIINAQIRELNQDIREAEAKLRQFPKEEQELAAIQRRFTISQEAYNLYTAKRSEAEIIKASNVSDILFIDRAKDVGRGPIGPNTRLNNVMATVFGLAIPFALVLVIFFLDTKIGNPEDVKKRSAIPILGVIGKSKRSSGLVVRDYPRSAIAEAFRGLRSGLQFLYKKKGVTGAKTVLITSSVSGEGKTFTSINLASVFALSEKKTVLVGLDLRKPKIFDDFNIENDKGVVNYLIGDATLNEIKQSSGIDHLDVILSGPIPPNPSELIISDAMGDFIEQLKQEYDYIVLDTPPLGLVTDSFELMPYVDASLYVVRQGYTKKDMLGLVNDKFEKGEIKHISFVLNYFQQKGKYGYGYGSGSSYGYGYGYGYGTYNNGYHEEERRSWLKRLIKRK</sequence>
<evidence type="ECO:0000256" key="2">
    <source>
        <dbReference type="ARBA" id="ARBA00008883"/>
    </source>
</evidence>
<evidence type="ECO:0000256" key="8">
    <source>
        <dbReference type="ARBA" id="ARBA00023137"/>
    </source>
</evidence>
<gene>
    <name evidence="13" type="ORF">EAX61_11910</name>
</gene>
<feature type="domain" description="AAA" evidence="12">
    <location>
        <begin position="599"/>
        <end position="722"/>
    </location>
</feature>
<keyword evidence="5" id="KW-0547">Nucleotide-binding</keyword>
<dbReference type="NCBIfam" id="TIGR01007">
    <property type="entry name" value="eps_fam"/>
    <property type="match status" value="1"/>
</dbReference>
<reference evidence="13 14" key="1">
    <citation type="submission" date="2018-10" db="EMBL/GenBank/DDBJ databases">
        <title>Dokdonia luteus sp. nov., isolated from sea water.</title>
        <authorList>
            <person name="Zhou L.Y."/>
            <person name="Du Z.J."/>
        </authorList>
    </citation>
    <scope>NUCLEOTIDE SEQUENCE [LARGE SCALE GENOMIC DNA]</scope>
    <source>
        <strain evidence="13 14">SH27</strain>
    </source>
</reference>
<dbReference type="CDD" id="cd05387">
    <property type="entry name" value="BY-kinase"/>
    <property type="match status" value="1"/>
</dbReference>
<comment type="caution">
    <text evidence="13">The sequence shown here is derived from an EMBL/GenBank/DDBJ whole genome shotgun (WGS) entry which is preliminary data.</text>
</comment>
<protein>
    <recommendedName>
        <fullName evidence="3">non-specific protein-tyrosine kinase</fullName>
        <ecNumber evidence="3">2.7.10.2</ecNumber>
    </recommendedName>
</protein>
<keyword evidence="8" id="KW-0829">Tyrosine-protein kinase</keyword>
<keyword evidence="11" id="KW-0472">Membrane</keyword>
<evidence type="ECO:0000256" key="6">
    <source>
        <dbReference type="ARBA" id="ARBA00022777"/>
    </source>
</evidence>
<proteinExistence type="inferred from homology"/>
<evidence type="ECO:0000256" key="10">
    <source>
        <dbReference type="SAM" id="Coils"/>
    </source>
</evidence>
<comment type="similarity">
    <text evidence="1">Belongs to the CpsD/CapB family.</text>
</comment>
<dbReference type="InterPro" id="IPR027417">
    <property type="entry name" value="P-loop_NTPase"/>
</dbReference>
<dbReference type="InterPro" id="IPR025669">
    <property type="entry name" value="AAA_dom"/>
</dbReference>
<dbReference type="GO" id="GO:0005524">
    <property type="term" value="F:ATP binding"/>
    <property type="evidence" value="ECO:0007669"/>
    <property type="project" value="UniProtKB-KW"/>
</dbReference>
<dbReference type="EC" id="2.7.10.2" evidence="3"/>
<dbReference type="PANTHER" id="PTHR32309:SF13">
    <property type="entry name" value="FERRIC ENTEROBACTIN TRANSPORT PROTEIN FEPE"/>
    <property type="match status" value="1"/>
</dbReference>
<dbReference type="Pfam" id="PF13614">
    <property type="entry name" value="AAA_31"/>
    <property type="match status" value="1"/>
</dbReference>
<feature type="coiled-coil region" evidence="10">
    <location>
        <begin position="425"/>
        <end position="452"/>
    </location>
</feature>
<dbReference type="InterPro" id="IPR005702">
    <property type="entry name" value="Wzc-like_C"/>
</dbReference>
<dbReference type="PANTHER" id="PTHR32309">
    <property type="entry name" value="TYROSINE-PROTEIN KINASE"/>
    <property type="match status" value="1"/>
</dbReference>
<keyword evidence="6 13" id="KW-0418">Kinase</keyword>
<dbReference type="InterPro" id="IPR050445">
    <property type="entry name" value="Bact_polysacc_biosynth/exp"/>
</dbReference>
<dbReference type="AlphaFoldDB" id="A0A3M0FY50"/>
<keyword evidence="11" id="KW-0812">Transmembrane</keyword>
<feature type="transmembrane region" description="Helical" evidence="11">
    <location>
        <begin position="20"/>
        <end position="44"/>
    </location>
</feature>
<evidence type="ECO:0000256" key="9">
    <source>
        <dbReference type="ARBA" id="ARBA00051245"/>
    </source>
</evidence>
<evidence type="ECO:0000256" key="11">
    <source>
        <dbReference type="SAM" id="Phobius"/>
    </source>
</evidence>
<evidence type="ECO:0000256" key="4">
    <source>
        <dbReference type="ARBA" id="ARBA00022679"/>
    </source>
</evidence>
<evidence type="ECO:0000256" key="3">
    <source>
        <dbReference type="ARBA" id="ARBA00011903"/>
    </source>
</evidence>
<keyword evidence="4 13" id="KW-0808">Transferase</keyword>
<evidence type="ECO:0000313" key="14">
    <source>
        <dbReference type="Proteomes" id="UP000281985"/>
    </source>
</evidence>